<feature type="compositionally biased region" description="Basic and acidic residues" evidence="11">
    <location>
        <begin position="465"/>
        <end position="478"/>
    </location>
</feature>
<feature type="coiled-coil region" evidence="10">
    <location>
        <begin position="392"/>
        <end position="436"/>
    </location>
</feature>
<proteinExistence type="inferred from homology"/>
<dbReference type="PROSITE" id="PS50111">
    <property type="entry name" value="CHEMOTAXIS_TRANSDUC_2"/>
    <property type="match status" value="1"/>
</dbReference>
<organism evidence="15 16">
    <name type="scientific">Maridesulfovibrio salexigens (strain ATCC 14822 / DSM 2638 / NCIMB 8403 / VKM B-1763)</name>
    <name type="common">Desulfovibrio salexigens</name>
    <dbReference type="NCBI Taxonomy" id="526222"/>
    <lineage>
        <taxon>Bacteria</taxon>
        <taxon>Pseudomonadati</taxon>
        <taxon>Thermodesulfobacteriota</taxon>
        <taxon>Desulfovibrionia</taxon>
        <taxon>Desulfovibrionales</taxon>
        <taxon>Desulfovibrionaceae</taxon>
        <taxon>Maridesulfovibrio</taxon>
    </lineage>
</organism>
<keyword evidence="6 12" id="KW-0472">Membrane</keyword>
<dbReference type="PANTHER" id="PTHR32089:SF112">
    <property type="entry name" value="LYSOZYME-LIKE PROTEIN-RELATED"/>
    <property type="match status" value="1"/>
</dbReference>
<dbReference type="Gene3D" id="6.10.340.10">
    <property type="match status" value="1"/>
</dbReference>
<evidence type="ECO:0000256" key="1">
    <source>
        <dbReference type="ARBA" id="ARBA00004651"/>
    </source>
</evidence>
<dbReference type="KEGG" id="dsa:Desal_2758"/>
<feature type="domain" description="HAMP" evidence="14">
    <location>
        <begin position="347"/>
        <end position="400"/>
    </location>
</feature>
<dbReference type="AlphaFoldDB" id="C6BZH4"/>
<name>C6BZH4_MARSD</name>
<dbReference type="eggNOG" id="COG0840">
    <property type="taxonomic scope" value="Bacteria"/>
</dbReference>
<evidence type="ECO:0000259" key="13">
    <source>
        <dbReference type="PROSITE" id="PS50111"/>
    </source>
</evidence>
<gene>
    <name evidence="15" type="ordered locus">Desal_2758</name>
</gene>
<dbReference type="Pfam" id="PF02743">
    <property type="entry name" value="dCache_1"/>
    <property type="match status" value="1"/>
</dbReference>
<feature type="domain" description="Methyl-accepting transducer" evidence="13">
    <location>
        <begin position="448"/>
        <end position="684"/>
    </location>
</feature>
<evidence type="ECO:0000256" key="3">
    <source>
        <dbReference type="ARBA" id="ARBA00022500"/>
    </source>
</evidence>
<dbReference type="Pfam" id="PF00672">
    <property type="entry name" value="HAMP"/>
    <property type="match status" value="1"/>
</dbReference>
<dbReference type="CDD" id="cd11386">
    <property type="entry name" value="MCP_signal"/>
    <property type="match status" value="1"/>
</dbReference>
<keyword evidence="3" id="KW-0145">Chemotaxis</keyword>
<evidence type="ECO:0000313" key="16">
    <source>
        <dbReference type="Proteomes" id="UP000002601"/>
    </source>
</evidence>
<feature type="transmembrane region" description="Helical" evidence="12">
    <location>
        <begin position="327"/>
        <end position="346"/>
    </location>
</feature>
<dbReference type="RefSeq" id="WP_015852627.1">
    <property type="nucleotide sequence ID" value="NC_012881.1"/>
</dbReference>
<dbReference type="SUPFAM" id="SSF158472">
    <property type="entry name" value="HAMP domain-like"/>
    <property type="match status" value="1"/>
</dbReference>
<dbReference type="STRING" id="526222.Desal_2758"/>
<evidence type="ECO:0000256" key="5">
    <source>
        <dbReference type="ARBA" id="ARBA00022989"/>
    </source>
</evidence>
<dbReference type="HOGENOM" id="CLU_000445_107_19_7"/>
<dbReference type="GO" id="GO:0006935">
    <property type="term" value="P:chemotaxis"/>
    <property type="evidence" value="ECO:0007669"/>
    <property type="project" value="UniProtKB-KW"/>
</dbReference>
<comment type="subcellular location">
    <subcellularLocation>
        <location evidence="1">Cell membrane</location>
        <topology evidence="1">Multi-pass membrane protein</topology>
    </subcellularLocation>
</comment>
<keyword evidence="4 12" id="KW-0812">Transmembrane</keyword>
<dbReference type="InterPro" id="IPR033479">
    <property type="entry name" value="dCache_1"/>
</dbReference>
<dbReference type="InterPro" id="IPR003660">
    <property type="entry name" value="HAMP_dom"/>
</dbReference>
<dbReference type="SMART" id="SM00283">
    <property type="entry name" value="MA"/>
    <property type="match status" value="1"/>
</dbReference>
<dbReference type="GO" id="GO:0007165">
    <property type="term" value="P:signal transduction"/>
    <property type="evidence" value="ECO:0007669"/>
    <property type="project" value="UniProtKB-KW"/>
</dbReference>
<dbReference type="SMART" id="SM00304">
    <property type="entry name" value="HAMP"/>
    <property type="match status" value="1"/>
</dbReference>
<protein>
    <submittedName>
        <fullName evidence="15">Methyl-accepting chemotaxis sensory transducer with Cache sensor</fullName>
    </submittedName>
</protein>
<keyword evidence="16" id="KW-1185">Reference proteome</keyword>
<keyword evidence="7 9" id="KW-0807">Transducer</keyword>
<dbReference type="Gene3D" id="1.10.287.950">
    <property type="entry name" value="Methyl-accepting chemotaxis protein"/>
    <property type="match status" value="1"/>
</dbReference>
<evidence type="ECO:0000256" key="7">
    <source>
        <dbReference type="ARBA" id="ARBA00023224"/>
    </source>
</evidence>
<keyword evidence="5 12" id="KW-1133">Transmembrane helix</keyword>
<keyword evidence="2" id="KW-1003">Cell membrane</keyword>
<dbReference type="PANTHER" id="PTHR32089">
    <property type="entry name" value="METHYL-ACCEPTING CHEMOTAXIS PROTEIN MCPB"/>
    <property type="match status" value="1"/>
</dbReference>
<dbReference type="Gene3D" id="3.30.450.20">
    <property type="entry name" value="PAS domain"/>
    <property type="match status" value="2"/>
</dbReference>
<dbReference type="GO" id="GO:0005886">
    <property type="term" value="C:plasma membrane"/>
    <property type="evidence" value="ECO:0007669"/>
    <property type="project" value="UniProtKB-SubCell"/>
</dbReference>
<evidence type="ECO:0000256" key="9">
    <source>
        <dbReference type="PROSITE-ProRule" id="PRU00284"/>
    </source>
</evidence>
<dbReference type="CDD" id="cd12912">
    <property type="entry name" value="PDC2_MCP_like"/>
    <property type="match status" value="1"/>
</dbReference>
<reference evidence="15 16" key="1">
    <citation type="submission" date="2009-06" db="EMBL/GenBank/DDBJ databases">
        <title>Complete sequence of Desulfovibrio salexigens DSM 2638.</title>
        <authorList>
            <consortium name="US DOE Joint Genome Institute"/>
            <person name="Lucas S."/>
            <person name="Copeland A."/>
            <person name="Lapidus A."/>
            <person name="Glavina del Rio T."/>
            <person name="Tice H."/>
            <person name="Bruce D."/>
            <person name="Goodwin L."/>
            <person name="Pitluck S."/>
            <person name="Munk A.C."/>
            <person name="Brettin T."/>
            <person name="Detter J.C."/>
            <person name="Han C."/>
            <person name="Tapia R."/>
            <person name="Larimer F."/>
            <person name="Land M."/>
            <person name="Hauser L."/>
            <person name="Kyrpides N."/>
            <person name="Anderson I."/>
            <person name="Wall J.D."/>
            <person name="Arkin A.P."/>
            <person name="Dehal P."/>
            <person name="Chivian D."/>
            <person name="Giles B."/>
            <person name="Hazen T.C."/>
        </authorList>
    </citation>
    <scope>NUCLEOTIDE SEQUENCE [LARGE SCALE GENOMIC DNA]</scope>
    <source>
        <strain evidence="16">ATCC 14822 / DSM 2638 / NCIMB 8403 / VKM B-1763</strain>
    </source>
</reference>
<dbReference type="CDD" id="cd06225">
    <property type="entry name" value="HAMP"/>
    <property type="match status" value="1"/>
</dbReference>
<sequence length="721" mass="77527">MNWFKNLKMLYKILLPVAVLLLISLASIEVVATYKSSAAIEAVAERELYGLAGTYGEKVLAYVAKAQNQAEGFAEAFGGLKEDNKNLSRESVIAMLKGFVAGNPEYVGACVGWEPDAFDGQDANYAGTSNHDASGRFVPYVYRDGGVIMVDPLVGYDVPGDGDYYLKPKEFGRTFITDPYVYNVGGKDISMVSICSPIMVNGVFKGVFCADLPITNIMDLVSNINPYETGYAWLMTPTGNFIYHPKSDFINKNIYDVASFQDEEALKKAIEAGDSYFELRKAAATGAMSMVQYVPVEFSGTGQRWYLAVSAPMDKILVSSKSLTNDLILIGVFAFIVVLIAIFFVARSISKPIGIMADAAKEVASGNMNVRLDDSLFGGELLDLNAALREMLVGLVENISKSEKMAQEAQEQTEKAKIALNEADEARSEAENAKREGMLQAAERLAGIVSQVSSATQELTAQIDESNRGSETQRERTSESATAMEQMNASVLEVARNAGDASESALEAKSKAEDGGKIVANVVTAISEVNKYSEEMVSGLDVLGGHADGISQVITVITDIADQTNLLALNAAIEAARAGEAGRGFAVVADEVRKLAEKTMQATQEVGQAVHSIQSETRRNIEKMGNAAEMVGSSTELAGRAGESLEEIVEIVETTAEQVRSIATASEEQSAASEQINRGIEEVNLIANDNAQAMRESAAAVEELMRLGEQLTGLIEELRNS</sequence>
<evidence type="ECO:0000256" key="4">
    <source>
        <dbReference type="ARBA" id="ARBA00022692"/>
    </source>
</evidence>
<evidence type="ECO:0000313" key="15">
    <source>
        <dbReference type="EMBL" id="ACS80811.1"/>
    </source>
</evidence>
<dbReference type="EMBL" id="CP001649">
    <property type="protein sequence ID" value="ACS80811.1"/>
    <property type="molecule type" value="Genomic_DNA"/>
</dbReference>
<dbReference type="PROSITE" id="PS50885">
    <property type="entry name" value="HAMP"/>
    <property type="match status" value="1"/>
</dbReference>
<evidence type="ECO:0000256" key="10">
    <source>
        <dbReference type="SAM" id="Coils"/>
    </source>
</evidence>
<dbReference type="Pfam" id="PF00015">
    <property type="entry name" value="MCPsignal"/>
    <property type="match status" value="1"/>
</dbReference>
<evidence type="ECO:0000256" key="2">
    <source>
        <dbReference type="ARBA" id="ARBA00022475"/>
    </source>
</evidence>
<comment type="similarity">
    <text evidence="8">Belongs to the methyl-accepting chemotaxis (MCP) protein family.</text>
</comment>
<dbReference type="CDD" id="cd12913">
    <property type="entry name" value="PDC1_MCP_like"/>
    <property type="match status" value="1"/>
</dbReference>
<evidence type="ECO:0000256" key="6">
    <source>
        <dbReference type="ARBA" id="ARBA00023136"/>
    </source>
</evidence>
<evidence type="ECO:0000256" key="11">
    <source>
        <dbReference type="SAM" id="MobiDB-lite"/>
    </source>
</evidence>
<accession>C6BZH4</accession>
<dbReference type="Proteomes" id="UP000002601">
    <property type="component" value="Chromosome"/>
</dbReference>
<dbReference type="FunFam" id="1.10.287.950:FF:000001">
    <property type="entry name" value="Methyl-accepting chemotaxis sensory transducer"/>
    <property type="match status" value="1"/>
</dbReference>
<keyword evidence="10" id="KW-0175">Coiled coil</keyword>
<dbReference type="InterPro" id="IPR004089">
    <property type="entry name" value="MCPsignal_dom"/>
</dbReference>
<evidence type="ECO:0000256" key="8">
    <source>
        <dbReference type="ARBA" id="ARBA00029447"/>
    </source>
</evidence>
<evidence type="ECO:0000256" key="12">
    <source>
        <dbReference type="SAM" id="Phobius"/>
    </source>
</evidence>
<evidence type="ECO:0000259" key="14">
    <source>
        <dbReference type="PROSITE" id="PS50885"/>
    </source>
</evidence>
<feature type="region of interest" description="Disordered" evidence="11">
    <location>
        <begin position="460"/>
        <end position="481"/>
    </location>
</feature>
<dbReference type="SUPFAM" id="SSF58104">
    <property type="entry name" value="Methyl-accepting chemotaxis protein (MCP) signaling domain"/>
    <property type="match status" value="1"/>
</dbReference>